<dbReference type="RefSeq" id="WP_111728838.1">
    <property type="nucleotide sequence ID" value="NZ_QHKO01000002.1"/>
</dbReference>
<gene>
    <name evidence="2" type="ORF">DL240_05320</name>
</gene>
<dbReference type="Proteomes" id="UP000249169">
    <property type="component" value="Unassembled WGS sequence"/>
</dbReference>
<dbReference type="EMBL" id="QHKO01000002">
    <property type="protein sequence ID" value="RAL23580.1"/>
    <property type="molecule type" value="Genomic_DNA"/>
</dbReference>
<evidence type="ECO:0000256" key="1">
    <source>
        <dbReference type="SAM" id="Coils"/>
    </source>
</evidence>
<proteinExistence type="predicted"/>
<feature type="coiled-coil region" evidence="1">
    <location>
        <begin position="1"/>
        <end position="28"/>
    </location>
</feature>
<keyword evidence="1" id="KW-0175">Coiled coil</keyword>
<dbReference type="OrthoDB" id="5523634at2"/>
<evidence type="ECO:0000313" key="2">
    <source>
        <dbReference type="EMBL" id="RAL23580.1"/>
    </source>
</evidence>
<protein>
    <submittedName>
        <fullName evidence="2">Uncharacterized protein</fullName>
    </submittedName>
</protein>
<accession>A0A328C7P9</accession>
<organism evidence="2 3">
    <name type="scientific">Lujinxingia litoralis</name>
    <dbReference type="NCBI Taxonomy" id="2211119"/>
    <lineage>
        <taxon>Bacteria</taxon>
        <taxon>Deltaproteobacteria</taxon>
        <taxon>Bradymonadales</taxon>
        <taxon>Lujinxingiaceae</taxon>
        <taxon>Lujinxingia</taxon>
    </lineage>
</organism>
<dbReference type="AlphaFoldDB" id="A0A328C7P9"/>
<comment type="caution">
    <text evidence="2">The sequence shown here is derived from an EMBL/GenBank/DDBJ whole genome shotgun (WGS) entry which is preliminary data.</text>
</comment>
<reference evidence="2 3" key="1">
    <citation type="submission" date="2018-05" db="EMBL/GenBank/DDBJ databases">
        <title>Lujinxingia marina gen. nov. sp. nov., a new facultative anaerobic member of the class Deltaproteobacteria, and proposal of Lujinxingaceae fam. nov.</title>
        <authorList>
            <person name="Li C.-M."/>
        </authorList>
    </citation>
    <scope>NUCLEOTIDE SEQUENCE [LARGE SCALE GENOMIC DNA]</scope>
    <source>
        <strain evidence="2 3">B210</strain>
    </source>
</reference>
<evidence type="ECO:0000313" key="3">
    <source>
        <dbReference type="Proteomes" id="UP000249169"/>
    </source>
</evidence>
<keyword evidence="3" id="KW-1185">Reference proteome</keyword>
<name>A0A328C7P9_9DELT</name>
<sequence length="138" mass="14831">MANLRGPIQQLENELGALSRELVRVEAHIRRGEFRAARARLSGLRTQLELSEDSSGPANQLAVIGAQVGLMSGGSDWLRGRLPAALLCAAGGWLYGQSLLEGRRREMAELRAHVAGLDARVEQEIAASEAPPRNAPEA</sequence>